<dbReference type="InterPro" id="IPR037171">
    <property type="entry name" value="NagB/RpiA_transferase-like"/>
</dbReference>
<sequence>MSYKFTQQSNSARSVILQKLKKQVEGADYDKLPAETGFTYPEISFEDQFTHFVQLLRNNQAKVISTSETELMDQVISELKARDISSLLYGADSPYSQLIEQGINQSGEQVELQDYDYQLTDNKDKLFNHTPASITSSNWAIAETGTIVRWPSQNEPRTMSLVPPVHMIIVDANKLYCNFSSLVKDQNWKDNMPTNALLISGPSKTADIQQTLAFGAHGPKELIVFVMNSPTDINL</sequence>
<dbReference type="SUPFAM" id="SSF100950">
    <property type="entry name" value="NagB/RpiA/CoA transferase-like"/>
    <property type="match status" value="1"/>
</dbReference>
<evidence type="ECO:0000313" key="2">
    <source>
        <dbReference type="EMBL" id="KMT66906.1"/>
    </source>
</evidence>
<feature type="domain" description="LUD" evidence="1">
    <location>
        <begin position="51"/>
        <end position="226"/>
    </location>
</feature>
<dbReference type="EMBL" id="LAZL01000002">
    <property type="protein sequence ID" value="KMT66906.1"/>
    <property type="molecule type" value="Genomic_DNA"/>
</dbReference>
<evidence type="ECO:0000259" key="1">
    <source>
        <dbReference type="Pfam" id="PF02589"/>
    </source>
</evidence>
<comment type="caution">
    <text evidence="2">The sequence shown here is derived from an EMBL/GenBank/DDBJ whole genome shotgun (WGS) entry which is preliminary data.</text>
</comment>
<dbReference type="PATRIC" id="fig|1513271.3.peg.433"/>
<dbReference type="AlphaFoldDB" id="A0A0J8JQA2"/>
<dbReference type="Proteomes" id="UP000037600">
    <property type="component" value="Unassembled WGS sequence"/>
</dbReference>
<reference evidence="2 3" key="1">
    <citation type="submission" date="2015-04" db="EMBL/GenBank/DDBJ databases">
        <title>Draft Genome Sequence of the Novel Agar-Digesting Marine Bacterium Q1.</title>
        <authorList>
            <person name="Li Y."/>
            <person name="Li D."/>
            <person name="Chen G."/>
            <person name="Du Z."/>
        </authorList>
    </citation>
    <scope>NUCLEOTIDE SEQUENCE [LARGE SCALE GENOMIC DNA]</scope>
    <source>
        <strain evidence="2 3">Q1</strain>
    </source>
</reference>
<protein>
    <recommendedName>
        <fullName evidence="1">LUD domain-containing protein</fullName>
    </recommendedName>
</protein>
<organism evidence="2 3">
    <name type="scientific">Catenovulum maritimum</name>
    <dbReference type="NCBI Taxonomy" id="1513271"/>
    <lineage>
        <taxon>Bacteria</taxon>
        <taxon>Pseudomonadati</taxon>
        <taxon>Pseudomonadota</taxon>
        <taxon>Gammaproteobacteria</taxon>
        <taxon>Alteromonadales</taxon>
        <taxon>Alteromonadaceae</taxon>
        <taxon>Catenovulum</taxon>
    </lineage>
</organism>
<name>A0A0J8JQA2_9ALTE</name>
<proteinExistence type="predicted"/>
<dbReference type="PANTHER" id="PTHR43682:SF1">
    <property type="entry name" value="LACTATE UTILIZATION PROTEIN C"/>
    <property type="match status" value="1"/>
</dbReference>
<gene>
    <name evidence="2" type="ORF">XM47_02050</name>
</gene>
<dbReference type="STRING" id="1513271.XM47_02050"/>
<accession>A0A0J8JQA2</accession>
<keyword evidence="3" id="KW-1185">Reference proteome</keyword>
<dbReference type="OrthoDB" id="9794157at2"/>
<dbReference type="RefSeq" id="WP_048688844.1">
    <property type="nucleotide sequence ID" value="NZ_KQ130482.1"/>
</dbReference>
<dbReference type="Gene3D" id="3.40.50.10420">
    <property type="entry name" value="NagB/RpiA/CoA transferase-like"/>
    <property type="match status" value="1"/>
</dbReference>
<dbReference type="InterPro" id="IPR003741">
    <property type="entry name" value="LUD_dom"/>
</dbReference>
<dbReference type="Pfam" id="PF02589">
    <property type="entry name" value="LUD_dom"/>
    <property type="match status" value="1"/>
</dbReference>
<evidence type="ECO:0000313" key="3">
    <source>
        <dbReference type="Proteomes" id="UP000037600"/>
    </source>
</evidence>
<dbReference type="PANTHER" id="PTHR43682">
    <property type="entry name" value="LACTATE UTILIZATION PROTEIN C"/>
    <property type="match status" value="1"/>
</dbReference>
<dbReference type="InterPro" id="IPR024185">
    <property type="entry name" value="FTHF_cligase-like_sf"/>
</dbReference>